<reference evidence="5" key="1">
    <citation type="submission" date="2020-05" db="EMBL/GenBank/DDBJ databases">
        <authorList>
            <person name="Chiriac C."/>
            <person name="Salcher M."/>
            <person name="Ghai R."/>
            <person name="Kavagutti S V."/>
        </authorList>
    </citation>
    <scope>NUCLEOTIDE SEQUENCE</scope>
</reference>
<dbReference type="PANTHER" id="PTHR42996">
    <property type="entry name" value="PHOSPHATE-BINDING PROTEIN PSTS"/>
    <property type="match status" value="1"/>
</dbReference>
<dbReference type="EMBL" id="CAEZVZ010000075">
    <property type="protein sequence ID" value="CAB4643802.1"/>
    <property type="molecule type" value="Genomic_DNA"/>
</dbReference>
<dbReference type="PANTHER" id="PTHR42996:SF1">
    <property type="entry name" value="PHOSPHATE-BINDING PROTEIN PSTS"/>
    <property type="match status" value="1"/>
</dbReference>
<sequence>MKLSKKFSVVAVAVGLIVGIAPAAHATDLTGTGASFPALLIEECKVVFNKTTGHSLTYAAAGSGTGRDGSDKQLGHIWFSDTPHTGSTARPTLVHIPAAAAPIALLHNLPAKTQLYLSAETAAKIFAGEITRWNDAAIAKDNNRSVTEVVYRKDKNGDVVKDKAGKPIVLRTTKKNISYTLPNQPITVIYRSDRSGTSGNFTAWLRGVAPTTWTKPQNDTFVTAFPGNINAPGNIGRVVGANSSTGVAQLAAKTKYSITYAEVSYGDKYKLKASALGNASGNFALPTGIATEAFLGSSTVDAKGIFKFDYATKEPGAYTLGVITYMLGDSNYRDKAAVPAIKEWANLVISPACTNLAPDFIPITGNLKKFADAAIAKLG</sequence>
<evidence type="ECO:0000259" key="4">
    <source>
        <dbReference type="Pfam" id="PF12849"/>
    </source>
</evidence>
<dbReference type="PIRSF" id="PIRSF002756">
    <property type="entry name" value="PstS"/>
    <property type="match status" value="1"/>
</dbReference>
<evidence type="ECO:0000256" key="3">
    <source>
        <dbReference type="ARBA" id="ARBA00022592"/>
    </source>
</evidence>
<dbReference type="InterPro" id="IPR050962">
    <property type="entry name" value="Phosphate-bind_PstS"/>
</dbReference>
<keyword evidence="2" id="KW-0813">Transport</keyword>
<keyword evidence="3" id="KW-0592">Phosphate transport</keyword>
<dbReference type="GO" id="GO:0043190">
    <property type="term" value="C:ATP-binding cassette (ABC) transporter complex"/>
    <property type="evidence" value="ECO:0007669"/>
    <property type="project" value="InterPro"/>
</dbReference>
<feature type="domain" description="PBP" evidence="4">
    <location>
        <begin position="26"/>
        <end position="351"/>
    </location>
</feature>
<organism evidence="5">
    <name type="scientific">freshwater metagenome</name>
    <dbReference type="NCBI Taxonomy" id="449393"/>
    <lineage>
        <taxon>unclassified sequences</taxon>
        <taxon>metagenomes</taxon>
        <taxon>ecological metagenomes</taxon>
    </lineage>
</organism>
<evidence type="ECO:0000256" key="2">
    <source>
        <dbReference type="ARBA" id="ARBA00022448"/>
    </source>
</evidence>
<dbReference type="AlphaFoldDB" id="A0A6J6K381"/>
<proteinExistence type="inferred from homology"/>
<dbReference type="InterPro" id="IPR024370">
    <property type="entry name" value="PBP_domain"/>
</dbReference>
<dbReference type="GO" id="GO:0042301">
    <property type="term" value="F:phosphate ion binding"/>
    <property type="evidence" value="ECO:0007669"/>
    <property type="project" value="InterPro"/>
</dbReference>
<accession>A0A6J6K381</accession>
<gene>
    <name evidence="5" type="ORF">UFOPK2162_00648</name>
</gene>
<dbReference type="GO" id="GO:0035435">
    <property type="term" value="P:phosphate ion transmembrane transport"/>
    <property type="evidence" value="ECO:0007669"/>
    <property type="project" value="InterPro"/>
</dbReference>
<evidence type="ECO:0000313" key="5">
    <source>
        <dbReference type="EMBL" id="CAB4643802.1"/>
    </source>
</evidence>
<dbReference type="Pfam" id="PF12849">
    <property type="entry name" value="PBP_like_2"/>
    <property type="match status" value="1"/>
</dbReference>
<dbReference type="Gene3D" id="3.40.190.10">
    <property type="entry name" value="Periplasmic binding protein-like II"/>
    <property type="match status" value="4"/>
</dbReference>
<dbReference type="SUPFAM" id="SSF53850">
    <property type="entry name" value="Periplasmic binding protein-like II"/>
    <property type="match status" value="1"/>
</dbReference>
<name>A0A6J6K381_9ZZZZ</name>
<comment type="similarity">
    <text evidence="1">Belongs to the PstS family.</text>
</comment>
<dbReference type="InterPro" id="IPR005673">
    <property type="entry name" value="ABC_phos-bd_PstS"/>
</dbReference>
<protein>
    <submittedName>
        <fullName evidence="5">Unannotated protein</fullName>
    </submittedName>
</protein>
<evidence type="ECO:0000256" key="1">
    <source>
        <dbReference type="ARBA" id="ARBA00008725"/>
    </source>
</evidence>